<dbReference type="OrthoDB" id="1921494at2759"/>
<keyword evidence="3" id="KW-1185">Reference proteome</keyword>
<proteinExistence type="predicted"/>
<comment type="caution">
    <text evidence="2">The sequence shown here is derived from an EMBL/GenBank/DDBJ whole genome shotgun (WGS) entry which is preliminary data.</text>
</comment>
<feature type="compositionally biased region" description="Basic and acidic residues" evidence="1">
    <location>
        <begin position="15"/>
        <end position="46"/>
    </location>
</feature>
<dbReference type="PANTHER" id="PTHR46215:SF15">
    <property type="entry name" value="DIRIGENT PROTEIN 24"/>
    <property type="match status" value="1"/>
</dbReference>
<sequence>MGNCETMGNHSKRGKSGEKEKPQMENKETKEKTGKEKKRQTPDGKISKLNGQSSLTHLHCPSSCMIYDILGGSTLSDRIGANSQVNGLPFSKPNGNNNNMPFLTGLGGGTNSTVIQNNGGNTLPFVSAGQLPAGATLQKLMYGTITVIDDELTEGHELGVFFGGEGTGILPAQLLITWK</sequence>
<name>A0A834ZSU8_TETSI</name>
<reference evidence="2 3" key="1">
    <citation type="submission" date="2020-04" db="EMBL/GenBank/DDBJ databases">
        <title>Plant Genome Project.</title>
        <authorList>
            <person name="Zhang R.-G."/>
        </authorList>
    </citation>
    <scope>NUCLEOTIDE SEQUENCE [LARGE SCALE GENOMIC DNA]</scope>
    <source>
        <strain evidence="2">YNK0</strain>
        <tissue evidence="2">Leaf</tissue>
    </source>
</reference>
<dbReference type="AlphaFoldDB" id="A0A834ZSU8"/>
<accession>A0A834ZSU8</accession>
<evidence type="ECO:0000313" key="2">
    <source>
        <dbReference type="EMBL" id="KAF8412841.1"/>
    </source>
</evidence>
<gene>
    <name evidence="2" type="ORF">HHK36_000813</name>
</gene>
<feature type="region of interest" description="Disordered" evidence="1">
    <location>
        <begin position="1"/>
        <end position="52"/>
    </location>
</feature>
<organism evidence="2 3">
    <name type="scientific">Tetracentron sinense</name>
    <name type="common">Spur-leaf</name>
    <dbReference type="NCBI Taxonomy" id="13715"/>
    <lineage>
        <taxon>Eukaryota</taxon>
        <taxon>Viridiplantae</taxon>
        <taxon>Streptophyta</taxon>
        <taxon>Embryophyta</taxon>
        <taxon>Tracheophyta</taxon>
        <taxon>Spermatophyta</taxon>
        <taxon>Magnoliopsida</taxon>
        <taxon>Trochodendrales</taxon>
        <taxon>Trochodendraceae</taxon>
        <taxon>Tetracentron</taxon>
    </lineage>
</organism>
<evidence type="ECO:0000313" key="3">
    <source>
        <dbReference type="Proteomes" id="UP000655225"/>
    </source>
</evidence>
<dbReference type="Proteomes" id="UP000655225">
    <property type="component" value="Unassembled WGS sequence"/>
</dbReference>
<protein>
    <submittedName>
        <fullName evidence="2">Uncharacterized protein</fullName>
    </submittedName>
</protein>
<dbReference type="InterPro" id="IPR004265">
    <property type="entry name" value="Dirigent"/>
</dbReference>
<dbReference type="EMBL" id="JABCRI010000001">
    <property type="protein sequence ID" value="KAF8412841.1"/>
    <property type="molecule type" value="Genomic_DNA"/>
</dbReference>
<dbReference type="PANTHER" id="PTHR46215">
    <property type="entry name" value="DIRIGENT PROTEIN 24-RELATED"/>
    <property type="match status" value="1"/>
</dbReference>
<evidence type="ECO:0000256" key="1">
    <source>
        <dbReference type="SAM" id="MobiDB-lite"/>
    </source>
</evidence>